<feature type="compositionally biased region" description="Polar residues" evidence="1">
    <location>
        <begin position="103"/>
        <end position="115"/>
    </location>
</feature>
<comment type="caution">
    <text evidence="3">The sequence shown here is derived from an EMBL/GenBank/DDBJ whole genome shotgun (WGS) entry which is preliminary data.</text>
</comment>
<evidence type="ECO:0000313" key="4">
    <source>
        <dbReference type="Proteomes" id="UP001611580"/>
    </source>
</evidence>
<sequence>MSHDDLNDRTDQNDFLSGALHGAADAMPGGEVNDLHVSFGVVRDRVKRRRAVKVGSLAGASLAVAGVLAFGLTQSPVWDREPVLPGTPSENVAPNRSADPTGEPSSSGPPATSVIQDGYQPSWIKDLDVGLSCGMPAEDLETTAQGWTSSVSGDIYARMFEQGGGPSTSWGMSALVTGNQGNLDVPPVLVWSQDGVVVDLGPNVFEGSAMSAPLLSSEGGDVTEAQGGAFTTCAPTDGDAGPRFETPLPEGDYEVSVVAFPEVASGQWASVVGEPVRVQIDAGGAHSVRGPRGGTGTIEPPEPAEGELTRFELDRTTDWVSARQTQRGYVTTGAPVITAQCESLDPDDVVRYEVMQSNESFASGEVPCNRSVFASGDVIGGAEGVVDIRLTSVPDGVTRFWATLAPKTGDGGDGGSGGDAAGACSADGLDLAFDPANAPSEAAGVTAEAIVDTALACDQDRLVELATEYPTELLIPAQPAEQVFALPEDESLHYLTLVGLLAGTTGTDQGEGTFVWPRVAADEFRDSDEAWQEVVDAGVLTPGDADAQRAEGRGYTGMRIAIDSAGNWRYYSATP</sequence>
<feature type="region of interest" description="Disordered" evidence="1">
    <location>
        <begin position="81"/>
        <end position="115"/>
    </location>
</feature>
<keyword evidence="2" id="KW-0472">Membrane</keyword>
<evidence type="ECO:0000313" key="3">
    <source>
        <dbReference type="EMBL" id="MFI2488377.1"/>
    </source>
</evidence>
<feature type="transmembrane region" description="Helical" evidence="2">
    <location>
        <begin position="51"/>
        <end position="72"/>
    </location>
</feature>
<keyword evidence="4" id="KW-1185">Reference proteome</keyword>
<dbReference type="EMBL" id="JBIRYI010000009">
    <property type="protein sequence ID" value="MFI2488377.1"/>
    <property type="molecule type" value="Genomic_DNA"/>
</dbReference>
<keyword evidence="2" id="KW-1133">Transmembrane helix</keyword>
<organism evidence="3 4">
    <name type="scientific">Promicromonospora kroppenstedtii</name>
    <dbReference type="NCBI Taxonomy" id="440482"/>
    <lineage>
        <taxon>Bacteria</taxon>
        <taxon>Bacillati</taxon>
        <taxon>Actinomycetota</taxon>
        <taxon>Actinomycetes</taxon>
        <taxon>Micrococcales</taxon>
        <taxon>Promicromonosporaceae</taxon>
        <taxon>Promicromonospora</taxon>
    </lineage>
</organism>
<protein>
    <submittedName>
        <fullName evidence="3">Uncharacterized protein</fullName>
    </submittedName>
</protein>
<gene>
    <name evidence="3" type="ORF">ACH47X_15800</name>
</gene>
<evidence type="ECO:0000256" key="1">
    <source>
        <dbReference type="SAM" id="MobiDB-lite"/>
    </source>
</evidence>
<proteinExistence type="predicted"/>
<reference evidence="3 4" key="1">
    <citation type="submission" date="2024-10" db="EMBL/GenBank/DDBJ databases">
        <title>The Natural Products Discovery Center: Release of the First 8490 Sequenced Strains for Exploring Actinobacteria Biosynthetic Diversity.</title>
        <authorList>
            <person name="Kalkreuter E."/>
            <person name="Kautsar S.A."/>
            <person name="Yang D."/>
            <person name="Bader C.D."/>
            <person name="Teijaro C.N."/>
            <person name="Fluegel L."/>
            <person name="Davis C.M."/>
            <person name="Simpson J.R."/>
            <person name="Lauterbach L."/>
            <person name="Steele A.D."/>
            <person name="Gui C."/>
            <person name="Meng S."/>
            <person name="Li G."/>
            <person name="Viehrig K."/>
            <person name="Ye F."/>
            <person name="Su P."/>
            <person name="Kiefer A.F."/>
            <person name="Nichols A."/>
            <person name="Cepeda A.J."/>
            <person name="Yan W."/>
            <person name="Fan B."/>
            <person name="Jiang Y."/>
            <person name="Adhikari A."/>
            <person name="Zheng C.-J."/>
            <person name="Schuster L."/>
            <person name="Cowan T.M."/>
            <person name="Smanski M.J."/>
            <person name="Chevrette M.G."/>
            <person name="De Carvalho L.P.S."/>
            <person name="Shen B."/>
        </authorList>
    </citation>
    <scope>NUCLEOTIDE SEQUENCE [LARGE SCALE GENOMIC DNA]</scope>
    <source>
        <strain evidence="3 4">NPDC019481</strain>
    </source>
</reference>
<accession>A0ABW7XLJ0</accession>
<feature type="region of interest" description="Disordered" evidence="1">
    <location>
        <begin position="284"/>
        <end position="303"/>
    </location>
</feature>
<dbReference type="RefSeq" id="WP_397405540.1">
    <property type="nucleotide sequence ID" value="NZ_JBIRYI010000009.1"/>
</dbReference>
<evidence type="ECO:0000256" key="2">
    <source>
        <dbReference type="SAM" id="Phobius"/>
    </source>
</evidence>
<name>A0ABW7XLJ0_9MICO</name>
<keyword evidence="2" id="KW-0812">Transmembrane</keyword>
<dbReference type="Proteomes" id="UP001611580">
    <property type="component" value="Unassembled WGS sequence"/>
</dbReference>